<dbReference type="Pfam" id="PF07596">
    <property type="entry name" value="SBP_bac_10"/>
    <property type="match status" value="1"/>
</dbReference>
<dbReference type="EMBL" id="VRLW01000001">
    <property type="protein sequence ID" value="KAA1261246.1"/>
    <property type="molecule type" value="Genomic_DNA"/>
</dbReference>
<evidence type="ECO:0000256" key="1">
    <source>
        <dbReference type="SAM" id="Phobius"/>
    </source>
</evidence>
<name>A0A5B1CL40_9BACT</name>
<accession>A0A5B1CL40</accession>
<keyword evidence="4" id="KW-1185">Reference proteome</keyword>
<keyword evidence="1" id="KW-1133">Transmembrane helix</keyword>
<dbReference type="Proteomes" id="UP000322699">
    <property type="component" value="Unassembled WGS sequence"/>
</dbReference>
<evidence type="ECO:0000259" key="2">
    <source>
        <dbReference type="Pfam" id="PF07596"/>
    </source>
</evidence>
<proteinExistence type="predicted"/>
<evidence type="ECO:0000313" key="3">
    <source>
        <dbReference type="EMBL" id="KAA1261246.1"/>
    </source>
</evidence>
<sequence>MLELADKILYRLSAWRPTGFIESTMKSRCYRNAFTLLEMLVVTGIIGVLVGLLLPAVQAAREAARRMSCSNNLKQVSLGALQYHAAFDHLPPHGTGTFSNANDPSDTNQFRLSFLVSISPFVGKTPIWNRISEPHLGYPPGSGKVGDPILATYPYPSMGPAPSVSEYEPWLVESETYRCPSDPGFGMPAMGRTNYAACLGDAIEGLDNGLWRYDVSKSRWMPSGKEQMRATGRGMFVPRMVTSLDDVTDGTSTTVMLGEIATDLGDADTRTQPSLQNGWTGGVLDDVQKCRGQVNSNRPQFWSLNSSVGVSAQLPGSPAAGRGFRWADAMPLMTGCNTTLRPNAELCFGGDETTIGTLTISSRHQGGAHVAMGDGSIKFITDSIDVGFEKGSVVENGKGEYAPGAESPFGVWGAMGTRNQGEMIEDVW</sequence>
<feature type="transmembrane region" description="Helical" evidence="1">
    <location>
        <begin position="33"/>
        <end position="57"/>
    </location>
</feature>
<keyword evidence="1" id="KW-0472">Membrane</keyword>
<gene>
    <name evidence="3" type="ORF">LF1_37920</name>
</gene>
<protein>
    <recommendedName>
        <fullName evidence="2">DUF1559 domain-containing protein</fullName>
    </recommendedName>
</protein>
<reference evidence="3 4" key="1">
    <citation type="submission" date="2019-08" db="EMBL/GenBank/DDBJ databases">
        <title>Deep-cultivation of Planctomycetes and their phenomic and genomic characterization uncovers novel biology.</title>
        <authorList>
            <person name="Wiegand S."/>
            <person name="Jogler M."/>
            <person name="Boedeker C."/>
            <person name="Pinto D."/>
            <person name="Vollmers J."/>
            <person name="Rivas-Marin E."/>
            <person name="Kohn T."/>
            <person name="Peeters S.H."/>
            <person name="Heuer A."/>
            <person name="Rast P."/>
            <person name="Oberbeckmann S."/>
            <person name="Bunk B."/>
            <person name="Jeske O."/>
            <person name="Meyerdierks A."/>
            <person name="Storesund J.E."/>
            <person name="Kallscheuer N."/>
            <person name="Luecker S."/>
            <person name="Lage O.M."/>
            <person name="Pohl T."/>
            <person name="Merkel B.J."/>
            <person name="Hornburger P."/>
            <person name="Mueller R.-W."/>
            <person name="Bruemmer F."/>
            <person name="Labrenz M."/>
            <person name="Spormann A.M."/>
            <person name="Op Den Camp H."/>
            <person name="Overmann J."/>
            <person name="Amann R."/>
            <person name="Jetten M.S.M."/>
            <person name="Mascher T."/>
            <person name="Medema M.H."/>
            <person name="Devos D.P."/>
            <person name="Kaster A.-K."/>
            <person name="Ovreas L."/>
            <person name="Rohde M."/>
            <person name="Galperin M.Y."/>
            <person name="Jogler C."/>
        </authorList>
    </citation>
    <scope>NUCLEOTIDE SEQUENCE [LARGE SCALE GENOMIC DNA]</scope>
    <source>
        <strain evidence="3 4">LF1</strain>
    </source>
</reference>
<dbReference type="NCBIfam" id="TIGR04294">
    <property type="entry name" value="pre_pil_HX9DG"/>
    <property type="match status" value="1"/>
</dbReference>
<comment type="caution">
    <text evidence="3">The sequence shown here is derived from an EMBL/GenBank/DDBJ whole genome shotgun (WGS) entry which is preliminary data.</text>
</comment>
<dbReference type="SUPFAM" id="SSF54523">
    <property type="entry name" value="Pili subunits"/>
    <property type="match status" value="1"/>
</dbReference>
<dbReference type="InterPro" id="IPR011453">
    <property type="entry name" value="DUF1559"/>
</dbReference>
<feature type="domain" description="DUF1559" evidence="2">
    <location>
        <begin position="58"/>
        <end position="386"/>
    </location>
</feature>
<dbReference type="PANTHER" id="PTHR30093">
    <property type="entry name" value="GENERAL SECRETION PATHWAY PROTEIN G"/>
    <property type="match status" value="1"/>
</dbReference>
<evidence type="ECO:0000313" key="4">
    <source>
        <dbReference type="Proteomes" id="UP000322699"/>
    </source>
</evidence>
<organism evidence="3 4">
    <name type="scientific">Rubripirellula obstinata</name>
    <dbReference type="NCBI Taxonomy" id="406547"/>
    <lineage>
        <taxon>Bacteria</taxon>
        <taxon>Pseudomonadati</taxon>
        <taxon>Planctomycetota</taxon>
        <taxon>Planctomycetia</taxon>
        <taxon>Pirellulales</taxon>
        <taxon>Pirellulaceae</taxon>
        <taxon>Rubripirellula</taxon>
    </lineage>
</organism>
<dbReference type="Gene3D" id="3.30.700.10">
    <property type="entry name" value="Glycoprotein, Type 4 Pilin"/>
    <property type="match status" value="1"/>
</dbReference>
<dbReference type="NCBIfam" id="TIGR02532">
    <property type="entry name" value="IV_pilin_GFxxxE"/>
    <property type="match status" value="1"/>
</dbReference>
<dbReference type="AlphaFoldDB" id="A0A5B1CL40"/>
<dbReference type="InterPro" id="IPR027558">
    <property type="entry name" value="Pre_pil_HX9DG_C"/>
</dbReference>
<dbReference type="Pfam" id="PF07963">
    <property type="entry name" value="N_methyl"/>
    <property type="match status" value="1"/>
</dbReference>
<dbReference type="InterPro" id="IPR012902">
    <property type="entry name" value="N_methyl_site"/>
</dbReference>
<dbReference type="PANTHER" id="PTHR30093:SF2">
    <property type="entry name" value="TYPE II SECRETION SYSTEM PROTEIN H"/>
    <property type="match status" value="1"/>
</dbReference>
<keyword evidence="1" id="KW-0812">Transmembrane</keyword>
<dbReference type="InterPro" id="IPR045584">
    <property type="entry name" value="Pilin-like"/>
</dbReference>